<gene>
    <name evidence="1" type="ORF">K1T71_011425</name>
</gene>
<accession>A0ACC1CNS3</accession>
<name>A0ACC1CNS3_9NEOP</name>
<reference evidence="1 2" key="1">
    <citation type="journal article" date="2021" name="Front. Genet.">
        <title>Chromosome-Level Genome Assembly Reveals Significant Gene Expansion in the Toll and IMD Signaling Pathways of Dendrolimus kikuchii.</title>
        <authorList>
            <person name="Zhou J."/>
            <person name="Wu P."/>
            <person name="Xiong Z."/>
            <person name="Liu N."/>
            <person name="Zhao N."/>
            <person name="Ji M."/>
            <person name="Qiu Y."/>
            <person name="Yang B."/>
        </authorList>
    </citation>
    <scope>NUCLEOTIDE SEQUENCE [LARGE SCALE GENOMIC DNA]</scope>
    <source>
        <strain evidence="1">Ann1</strain>
    </source>
</reference>
<protein>
    <submittedName>
        <fullName evidence="1">Uncharacterized protein</fullName>
    </submittedName>
</protein>
<keyword evidence="2" id="KW-1185">Reference proteome</keyword>
<proteinExistence type="predicted"/>
<dbReference type="Proteomes" id="UP000824533">
    <property type="component" value="Linkage Group LG20"/>
</dbReference>
<comment type="caution">
    <text evidence="1">The sequence shown here is derived from an EMBL/GenBank/DDBJ whole genome shotgun (WGS) entry which is preliminary data.</text>
</comment>
<sequence length="52" mass="5830">MTITASRPTLMYSTFLDVMVDSTATLMITYALAIPASVLVEIPMQRFLDYLI</sequence>
<evidence type="ECO:0000313" key="2">
    <source>
        <dbReference type="Proteomes" id="UP000824533"/>
    </source>
</evidence>
<evidence type="ECO:0000313" key="1">
    <source>
        <dbReference type="EMBL" id="KAJ0173249.1"/>
    </source>
</evidence>
<organism evidence="1 2">
    <name type="scientific">Dendrolimus kikuchii</name>
    <dbReference type="NCBI Taxonomy" id="765133"/>
    <lineage>
        <taxon>Eukaryota</taxon>
        <taxon>Metazoa</taxon>
        <taxon>Ecdysozoa</taxon>
        <taxon>Arthropoda</taxon>
        <taxon>Hexapoda</taxon>
        <taxon>Insecta</taxon>
        <taxon>Pterygota</taxon>
        <taxon>Neoptera</taxon>
        <taxon>Endopterygota</taxon>
        <taxon>Lepidoptera</taxon>
        <taxon>Glossata</taxon>
        <taxon>Ditrysia</taxon>
        <taxon>Bombycoidea</taxon>
        <taxon>Lasiocampidae</taxon>
        <taxon>Dendrolimus</taxon>
    </lineage>
</organism>
<dbReference type="EMBL" id="CM034406">
    <property type="protein sequence ID" value="KAJ0173249.1"/>
    <property type="molecule type" value="Genomic_DNA"/>
</dbReference>